<dbReference type="AlphaFoldDB" id="A0A8X6IEI2"/>
<comment type="caution">
    <text evidence="1">The sequence shown here is derived from an EMBL/GenBank/DDBJ whole genome shotgun (WGS) entry which is preliminary data.</text>
</comment>
<dbReference type="EMBL" id="BMAW01044076">
    <property type="protein sequence ID" value="GFS42679.1"/>
    <property type="molecule type" value="Genomic_DNA"/>
</dbReference>
<gene>
    <name evidence="1" type="ORF">NPIL_80831</name>
</gene>
<keyword evidence="2" id="KW-1185">Reference proteome</keyword>
<evidence type="ECO:0000313" key="2">
    <source>
        <dbReference type="Proteomes" id="UP000887013"/>
    </source>
</evidence>
<proteinExistence type="predicted"/>
<organism evidence="1 2">
    <name type="scientific">Nephila pilipes</name>
    <name type="common">Giant wood spider</name>
    <name type="synonym">Nephila maculata</name>
    <dbReference type="NCBI Taxonomy" id="299642"/>
    <lineage>
        <taxon>Eukaryota</taxon>
        <taxon>Metazoa</taxon>
        <taxon>Ecdysozoa</taxon>
        <taxon>Arthropoda</taxon>
        <taxon>Chelicerata</taxon>
        <taxon>Arachnida</taxon>
        <taxon>Araneae</taxon>
        <taxon>Araneomorphae</taxon>
        <taxon>Entelegynae</taxon>
        <taxon>Araneoidea</taxon>
        <taxon>Nephilidae</taxon>
        <taxon>Nephila</taxon>
    </lineage>
</organism>
<evidence type="ECO:0000313" key="1">
    <source>
        <dbReference type="EMBL" id="GFS42679.1"/>
    </source>
</evidence>
<dbReference type="Proteomes" id="UP000887013">
    <property type="component" value="Unassembled WGS sequence"/>
</dbReference>
<accession>A0A8X6IEI2</accession>
<protein>
    <submittedName>
        <fullName evidence="1">Uncharacterized protein</fullName>
    </submittedName>
</protein>
<sequence length="133" mass="14842">MIDGAQSRFVVCDILRQLARLRSAHRFTILPFVRLTRRGSPSIKEEPPSPAKWLRAKEAAGVSVMRLKIQSFSAKFRLGDCDACTSESWDLRPVIIGYASREDWGTIGGGKASSLDPEEKFLTVSEAEINIQF</sequence>
<name>A0A8X6IEI2_NEPPI</name>
<reference evidence="1" key="1">
    <citation type="submission" date="2020-08" db="EMBL/GenBank/DDBJ databases">
        <title>Multicomponent nature underlies the extraordinary mechanical properties of spider dragline silk.</title>
        <authorList>
            <person name="Kono N."/>
            <person name="Nakamura H."/>
            <person name="Mori M."/>
            <person name="Yoshida Y."/>
            <person name="Ohtoshi R."/>
            <person name="Malay A.D."/>
            <person name="Moran D.A.P."/>
            <person name="Tomita M."/>
            <person name="Numata K."/>
            <person name="Arakawa K."/>
        </authorList>
    </citation>
    <scope>NUCLEOTIDE SEQUENCE</scope>
</reference>